<dbReference type="CDD" id="cd07067">
    <property type="entry name" value="HP_PGM_like"/>
    <property type="match status" value="1"/>
</dbReference>
<dbReference type="Pfam" id="PF00300">
    <property type="entry name" value="His_Phos_1"/>
    <property type="match status" value="1"/>
</dbReference>
<accession>A0ABP9P419</accession>
<dbReference type="PROSITE" id="PS00175">
    <property type="entry name" value="PG_MUTASE"/>
    <property type="match status" value="1"/>
</dbReference>
<keyword evidence="2" id="KW-1185">Reference proteome</keyword>
<dbReference type="Proteomes" id="UP001500804">
    <property type="component" value="Unassembled WGS sequence"/>
</dbReference>
<organism evidence="1 2">
    <name type="scientific">Pseudonocardia adelaidensis</name>
    <dbReference type="NCBI Taxonomy" id="648754"/>
    <lineage>
        <taxon>Bacteria</taxon>
        <taxon>Bacillati</taxon>
        <taxon>Actinomycetota</taxon>
        <taxon>Actinomycetes</taxon>
        <taxon>Pseudonocardiales</taxon>
        <taxon>Pseudonocardiaceae</taxon>
        <taxon>Pseudonocardia</taxon>
    </lineage>
</organism>
<dbReference type="SUPFAM" id="SSF53254">
    <property type="entry name" value="Phosphoglycerate mutase-like"/>
    <property type="match status" value="1"/>
</dbReference>
<gene>
    <name evidence="1" type="ORF">GCM10023320_70220</name>
</gene>
<dbReference type="SMART" id="SM00855">
    <property type="entry name" value="PGAM"/>
    <property type="match status" value="1"/>
</dbReference>
<dbReference type="InterPro" id="IPR050275">
    <property type="entry name" value="PGM_Phosphatase"/>
</dbReference>
<sequence>MNEHGILNDPDLADWRAVRVVLVRHGESQGNAAARFEGQTGPGLTPRGHAQARAIAAGLDRHGAPDLVVASDLVRVSETAAPVLARTGLPARIDARWREAAVGTWSGRSFAEIAAEFPDAVHALRRGEDVRRGGGETFAELRARVVAALDDVLAPFADAPVGSRHLVVVFTHGGPIRVATAEAMGLPAGGHRGLDAPTNCSATELEFVLSGAGSRTARLVAYNTPAPALPEEAA</sequence>
<reference evidence="2" key="1">
    <citation type="journal article" date="2019" name="Int. J. Syst. Evol. Microbiol.">
        <title>The Global Catalogue of Microorganisms (GCM) 10K type strain sequencing project: providing services to taxonomists for standard genome sequencing and annotation.</title>
        <authorList>
            <consortium name="The Broad Institute Genomics Platform"/>
            <consortium name="The Broad Institute Genome Sequencing Center for Infectious Disease"/>
            <person name="Wu L."/>
            <person name="Ma J."/>
        </authorList>
    </citation>
    <scope>NUCLEOTIDE SEQUENCE [LARGE SCALE GENOMIC DNA]</scope>
    <source>
        <strain evidence="2">JCM 18302</strain>
    </source>
</reference>
<protein>
    <submittedName>
        <fullName evidence="1">Histidine phosphatase family protein</fullName>
    </submittedName>
</protein>
<dbReference type="InterPro" id="IPR013078">
    <property type="entry name" value="His_Pase_superF_clade-1"/>
</dbReference>
<dbReference type="RefSeq" id="WP_345611199.1">
    <property type="nucleotide sequence ID" value="NZ_BAABJO010000037.1"/>
</dbReference>
<dbReference type="PANTHER" id="PTHR48100:SF62">
    <property type="entry name" value="GLUCOSYL-3-PHOSPHOGLYCERATE PHOSPHATASE"/>
    <property type="match status" value="1"/>
</dbReference>
<evidence type="ECO:0000313" key="2">
    <source>
        <dbReference type="Proteomes" id="UP001500804"/>
    </source>
</evidence>
<proteinExistence type="predicted"/>
<dbReference type="EMBL" id="BAABJO010000037">
    <property type="protein sequence ID" value="GAA5137490.1"/>
    <property type="molecule type" value="Genomic_DNA"/>
</dbReference>
<dbReference type="InterPro" id="IPR029033">
    <property type="entry name" value="His_PPase_superfam"/>
</dbReference>
<dbReference type="InterPro" id="IPR001345">
    <property type="entry name" value="PG/BPGM_mutase_AS"/>
</dbReference>
<evidence type="ECO:0000313" key="1">
    <source>
        <dbReference type="EMBL" id="GAA5137490.1"/>
    </source>
</evidence>
<comment type="caution">
    <text evidence="1">The sequence shown here is derived from an EMBL/GenBank/DDBJ whole genome shotgun (WGS) entry which is preliminary data.</text>
</comment>
<dbReference type="PANTHER" id="PTHR48100">
    <property type="entry name" value="BROAD-SPECIFICITY PHOSPHATASE YOR283W-RELATED"/>
    <property type="match status" value="1"/>
</dbReference>
<dbReference type="Gene3D" id="3.40.50.1240">
    <property type="entry name" value="Phosphoglycerate mutase-like"/>
    <property type="match status" value="1"/>
</dbReference>
<name>A0ABP9P419_9PSEU</name>